<dbReference type="HOGENOM" id="CLU_3333316_0_0_11"/>
<reference evidence="1 2" key="1">
    <citation type="submission" date="2013-02" db="EMBL/GenBank/DDBJ databases">
        <title>Draft Genome Sequence of Streptomyces afghaniensis, Which Produces Compounds of the Julimycin B-Complex.</title>
        <authorList>
            <person name="Gruening B.A."/>
            <person name="Praeg A."/>
            <person name="Erxleben A."/>
            <person name="Guenther S."/>
            <person name="Fiedler H.-P."/>
            <person name="Goodfellow M."/>
            <person name="Mueller M."/>
        </authorList>
    </citation>
    <scope>NUCLEOTIDE SEQUENCE [LARGE SCALE GENOMIC DNA]</scope>
    <source>
        <strain evidence="1 2">772</strain>
    </source>
</reference>
<protein>
    <submittedName>
        <fullName evidence="1">Uncharacterized protein</fullName>
    </submittedName>
</protein>
<dbReference type="PATRIC" id="fig|1283301.3.peg.2288"/>
<gene>
    <name evidence="1" type="ORF">STAFG_2317</name>
</gene>
<dbReference type="AlphaFoldDB" id="S4NQC2"/>
<evidence type="ECO:0000313" key="1">
    <source>
        <dbReference type="EMBL" id="EPJ40624.1"/>
    </source>
</evidence>
<keyword evidence="2" id="KW-1185">Reference proteome</keyword>
<name>S4NQC2_9ACTN</name>
<dbReference type="EMBL" id="AOPY01001364">
    <property type="protein sequence ID" value="EPJ40624.1"/>
    <property type="molecule type" value="Genomic_DNA"/>
</dbReference>
<dbReference type="Proteomes" id="UP000015001">
    <property type="component" value="Unassembled WGS sequence"/>
</dbReference>
<evidence type="ECO:0000313" key="2">
    <source>
        <dbReference type="Proteomes" id="UP000015001"/>
    </source>
</evidence>
<proteinExistence type="predicted"/>
<accession>S4NQC2</accession>
<sequence length="38" mass="4326">MEKIEITVDDFEFVGELDEVTMGWSGPTDDTFDGDWTP</sequence>
<comment type="caution">
    <text evidence="1">The sequence shown here is derived from an EMBL/GenBank/DDBJ whole genome shotgun (WGS) entry which is preliminary data.</text>
</comment>
<organism evidence="1 2">
    <name type="scientific">Streptomyces afghaniensis 772</name>
    <dbReference type="NCBI Taxonomy" id="1283301"/>
    <lineage>
        <taxon>Bacteria</taxon>
        <taxon>Bacillati</taxon>
        <taxon>Actinomycetota</taxon>
        <taxon>Actinomycetes</taxon>
        <taxon>Kitasatosporales</taxon>
        <taxon>Streptomycetaceae</taxon>
        <taxon>Streptomyces</taxon>
    </lineage>
</organism>